<reference evidence="4 6" key="1">
    <citation type="journal article" date="2011" name="Nature">
        <title>The Medicago genome provides insight into the evolution of rhizobial symbioses.</title>
        <authorList>
            <person name="Young N.D."/>
            <person name="Debelle F."/>
            <person name="Oldroyd G.E."/>
            <person name="Geurts R."/>
            <person name="Cannon S.B."/>
            <person name="Udvardi M.K."/>
            <person name="Benedito V.A."/>
            <person name="Mayer K.F."/>
            <person name="Gouzy J."/>
            <person name="Schoof H."/>
            <person name="Van de Peer Y."/>
            <person name="Proost S."/>
            <person name="Cook D.R."/>
            <person name="Meyers B.C."/>
            <person name="Spannagl M."/>
            <person name="Cheung F."/>
            <person name="De Mita S."/>
            <person name="Krishnakumar V."/>
            <person name="Gundlach H."/>
            <person name="Zhou S."/>
            <person name="Mudge J."/>
            <person name="Bharti A.K."/>
            <person name="Murray J.D."/>
            <person name="Naoumkina M.A."/>
            <person name="Rosen B."/>
            <person name="Silverstein K.A."/>
            <person name="Tang H."/>
            <person name="Rombauts S."/>
            <person name="Zhao P.X."/>
            <person name="Zhou P."/>
            <person name="Barbe V."/>
            <person name="Bardou P."/>
            <person name="Bechner M."/>
            <person name="Bellec A."/>
            <person name="Berger A."/>
            <person name="Berges H."/>
            <person name="Bidwell S."/>
            <person name="Bisseling T."/>
            <person name="Choisne N."/>
            <person name="Couloux A."/>
            <person name="Denny R."/>
            <person name="Deshpande S."/>
            <person name="Dai X."/>
            <person name="Doyle J.J."/>
            <person name="Dudez A.M."/>
            <person name="Farmer A.D."/>
            <person name="Fouteau S."/>
            <person name="Franken C."/>
            <person name="Gibelin C."/>
            <person name="Gish J."/>
            <person name="Goldstein S."/>
            <person name="Gonzalez A.J."/>
            <person name="Green P.J."/>
            <person name="Hallab A."/>
            <person name="Hartog M."/>
            <person name="Hua A."/>
            <person name="Humphray S.J."/>
            <person name="Jeong D.H."/>
            <person name="Jing Y."/>
            <person name="Jocker A."/>
            <person name="Kenton S.M."/>
            <person name="Kim D.J."/>
            <person name="Klee K."/>
            <person name="Lai H."/>
            <person name="Lang C."/>
            <person name="Lin S."/>
            <person name="Macmil S.L."/>
            <person name="Magdelenat G."/>
            <person name="Matthews L."/>
            <person name="McCorrison J."/>
            <person name="Monaghan E.L."/>
            <person name="Mun J.H."/>
            <person name="Najar F.Z."/>
            <person name="Nicholson C."/>
            <person name="Noirot C."/>
            <person name="O'Bleness M."/>
            <person name="Paule C.R."/>
            <person name="Poulain J."/>
            <person name="Prion F."/>
            <person name="Qin B."/>
            <person name="Qu C."/>
            <person name="Retzel E.F."/>
            <person name="Riddle C."/>
            <person name="Sallet E."/>
            <person name="Samain S."/>
            <person name="Samson N."/>
            <person name="Sanders I."/>
            <person name="Saurat O."/>
            <person name="Scarpelli C."/>
            <person name="Schiex T."/>
            <person name="Segurens B."/>
            <person name="Severin A.J."/>
            <person name="Sherrier D.J."/>
            <person name="Shi R."/>
            <person name="Sims S."/>
            <person name="Singer S.R."/>
            <person name="Sinharoy S."/>
            <person name="Sterck L."/>
            <person name="Viollet A."/>
            <person name="Wang B.B."/>
            <person name="Wang K."/>
            <person name="Wang M."/>
            <person name="Wang X."/>
            <person name="Warfsmann J."/>
            <person name="Weissenbach J."/>
            <person name="White D.D."/>
            <person name="White J.D."/>
            <person name="Wiley G.B."/>
            <person name="Wincker P."/>
            <person name="Xing Y."/>
            <person name="Yang L."/>
            <person name="Yao Z."/>
            <person name="Ying F."/>
            <person name="Zhai J."/>
            <person name="Zhou L."/>
            <person name="Zuber A."/>
            <person name="Denarie J."/>
            <person name="Dixon R.A."/>
            <person name="May G.D."/>
            <person name="Schwartz D.C."/>
            <person name="Rogers J."/>
            <person name="Quetier F."/>
            <person name="Town C.D."/>
            <person name="Roe B.A."/>
        </authorList>
    </citation>
    <scope>NUCLEOTIDE SEQUENCE [LARGE SCALE GENOMIC DNA]</scope>
    <source>
        <strain evidence="4">A17</strain>
        <strain evidence="5 6">cv. Jemalong A17</strain>
    </source>
</reference>
<feature type="region of interest" description="Disordered" evidence="2">
    <location>
        <begin position="1"/>
        <end position="73"/>
    </location>
</feature>
<dbReference type="EMBL" id="CM001224">
    <property type="protein sequence ID" value="KEH21043.1"/>
    <property type="molecule type" value="Genomic_DNA"/>
</dbReference>
<evidence type="ECO:0000313" key="5">
    <source>
        <dbReference type="EnsemblPlants" id="KEH21043"/>
    </source>
</evidence>
<reference evidence="4 6" key="2">
    <citation type="journal article" date="2014" name="BMC Genomics">
        <title>An improved genome release (version Mt4.0) for the model legume Medicago truncatula.</title>
        <authorList>
            <person name="Tang H."/>
            <person name="Krishnakumar V."/>
            <person name="Bidwell S."/>
            <person name="Rosen B."/>
            <person name="Chan A."/>
            <person name="Zhou S."/>
            <person name="Gentzbittel L."/>
            <person name="Childs K.L."/>
            <person name="Yandell M."/>
            <person name="Gundlach H."/>
            <person name="Mayer K.F."/>
            <person name="Schwartz D.C."/>
            <person name="Town C.D."/>
        </authorList>
    </citation>
    <scope>GENOME REANNOTATION</scope>
    <source>
        <strain evidence="4">A17</strain>
        <strain evidence="5 6">cv. Jemalong A17</strain>
    </source>
</reference>
<evidence type="ECO:0000259" key="3">
    <source>
        <dbReference type="Pfam" id="PF03763"/>
    </source>
</evidence>
<evidence type="ECO:0000256" key="1">
    <source>
        <dbReference type="ARBA" id="ARBA00005711"/>
    </source>
</evidence>
<evidence type="ECO:0000256" key="2">
    <source>
        <dbReference type="SAM" id="MobiDB-lite"/>
    </source>
</evidence>
<protein>
    <submittedName>
        <fullName evidence="4">Carboxy-terminal region remorin</fullName>
    </submittedName>
</protein>
<dbReference type="SMR" id="A0A072TVZ2"/>
<dbReference type="EnsemblPlants" id="KEH21043">
    <property type="protein sequence ID" value="KEH21043"/>
    <property type="gene ID" value="MTR_8g097320"/>
</dbReference>
<accession>A0A072TVZ2</accession>
<feature type="domain" description="Remorin C-terminal" evidence="3">
    <location>
        <begin position="91"/>
        <end position="195"/>
    </location>
</feature>
<name>A0A072TVZ2_MEDTR</name>
<feature type="compositionally biased region" description="Basic and acidic residues" evidence="2">
    <location>
        <begin position="1"/>
        <end position="10"/>
    </location>
</feature>
<dbReference type="HOGENOM" id="CLU_088771_1_0_1"/>
<evidence type="ECO:0000313" key="4">
    <source>
        <dbReference type="EMBL" id="KEH21043.1"/>
    </source>
</evidence>
<dbReference type="OrthoDB" id="684343at2759"/>
<feature type="compositionally biased region" description="Basic and acidic residues" evidence="2">
    <location>
        <begin position="23"/>
        <end position="38"/>
    </location>
</feature>
<comment type="similarity">
    <text evidence="1">Belongs to the remorin family.</text>
</comment>
<dbReference type="InterPro" id="IPR005516">
    <property type="entry name" value="Remorin_C"/>
</dbReference>
<organism evidence="4 6">
    <name type="scientific">Medicago truncatula</name>
    <name type="common">Barrel medic</name>
    <name type="synonym">Medicago tribuloides</name>
    <dbReference type="NCBI Taxonomy" id="3880"/>
    <lineage>
        <taxon>Eukaryota</taxon>
        <taxon>Viridiplantae</taxon>
        <taxon>Streptophyta</taxon>
        <taxon>Embryophyta</taxon>
        <taxon>Tracheophyta</taxon>
        <taxon>Spermatophyta</taxon>
        <taxon>Magnoliopsida</taxon>
        <taxon>eudicotyledons</taxon>
        <taxon>Gunneridae</taxon>
        <taxon>Pentapetalae</taxon>
        <taxon>rosids</taxon>
        <taxon>fabids</taxon>
        <taxon>Fabales</taxon>
        <taxon>Fabaceae</taxon>
        <taxon>Papilionoideae</taxon>
        <taxon>50 kb inversion clade</taxon>
        <taxon>NPAAA clade</taxon>
        <taxon>Hologalegina</taxon>
        <taxon>IRL clade</taxon>
        <taxon>Trifolieae</taxon>
        <taxon>Medicago</taxon>
    </lineage>
</organism>
<dbReference type="PANTHER" id="PTHR31775:SF16">
    <property type="entry name" value="CARBOXY-TERMINAL REGION REMORIN"/>
    <property type="match status" value="1"/>
</dbReference>
<dbReference type="Pfam" id="PF03763">
    <property type="entry name" value="Remorin_C"/>
    <property type="match status" value="1"/>
</dbReference>
<keyword evidence="6" id="KW-1185">Reference proteome</keyword>
<evidence type="ECO:0000313" key="6">
    <source>
        <dbReference type="Proteomes" id="UP000002051"/>
    </source>
</evidence>
<feature type="compositionally biased region" description="Polar residues" evidence="2">
    <location>
        <begin position="56"/>
        <end position="68"/>
    </location>
</feature>
<dbReference type="PANTHER" id="PTHR31775">
    <property type="entry name" value="OS02G0117200 PROTEIN"/>
    <property type="match status" value="1"/>
</dbReference>
<dbReference type="STRING" id="3880.A0A072TVZ2"/>
<proteinExistence type="inferred from homology"/>
<reference evidence="5" key="3">
    <citation type="submission" date="2015-04" db="UniProtKB">
        <authorList>
            <consortium name="EnsemblPlants"/>
        </authorList>
    </citation>
    <scope>IDENTIFICATION</scope>
    <source>
        <strain evidence="5">cv. Jemalong A17</strain>
    </source>
</reference>
<dbReference type="AlphaFoldDB" id="A0A072TVZ2"/>
<gene>
    <name evidence="5" type="primary">25502038</name>
    <name evidence="4" type="ordered locus">MTR_8g097320</name>
</gene>
<dbReference type="Proteomes" id="UP000002051">
    <property type="component" value="Chromosome 8"/>
</dbReference>
<sequence length="208" mass="23649">MEESKNKQLELVDTLTPLPQSESEPREFSYFLEEKEPGNEGTSSSVVKQERVVSDHATSSVDQTTAAGTDTKDSVDRVPLDAVLARVESQKRLALIKAWEENEKTKVENRAYKMQSAVDLWEDDKKASIEAKFKGIEVKLDRKKSEYVEVMQNKIGEIHKSAEEKKAMIEAQKGEEILKVEETAAKFRTRGYQPRRLLGCFSGLRFFS</sequence>